<evidence type="ECO:0000256" key="1">
    <source>
        <dbReference type="SAM" id="MobiDB-lite"/>
    </source>
</evidence>
<evidence type="ECO:0000313" key="3">
    <source>
        <dbReference type="Proteomes" id="UP000254808"/>
    </source>
</evidence>
<dbReference type="EMBL" id="CP027806">
    <property type="protein sequence ID" value="AXJ01396.1"/>
    <property type="molecule type" value="Genomic_DNA"/>
</dbReference>
<name>A0A345ULP4_9BACT</name>
<feature type="region of interest" description="Disordered" evidence="1">
    <location>
        <begin position="52"/>
        <end position="79"/>
    </location>
</feature>
<sequence>MKSFQLPSGKRRDDVPCVLNQVRAYSRLVFFRGMMAALLFLFLQPNPVTGQAQPGAAVQDARAQAKNPGGNGSGNEAAGAKGGAGLMGIEDRGFTTHNRSNIGMFLENRGKLYARSSAIGVSGEFPINSEQEYIYQLNPVVLFPGNVIQGRDTANEEWEAEFGFNNPESVRVATSTDPSTWPSRGWPVQDDDGNPIIISDQDTFAAYNDSLNREQILQISVYQTGYSFSSPLIRDAVIYTFDVVNHSNNTYEDMYFGMYSDFDIGNRAGTDYAGYLNDRMGLDEDLDFFYYFDNGFSPDWGGPTGHFGLTWISTPEVNGQRLGMTDLHYNLWQDTPLLDENPDWFYGVWTSNYDMVPEELWPQFFHPVEPGRRISDVSLIPETGMDLVNNSSSGPYTIAPGDTLTFVLAVVAGPDYAGIRQTVENVHQSFANDWLLPSPPPRPKLRAYADQNSVTLTWDNRSEMTPDPFTGEFDFQGYRLYRSIDQGRSWDQIDRNRNPNVGSDPVPIAVFDLDDEDGIQYSFTDDTVREGFTYWYSLVAYDRGLPDLGSLSTPIGSNEDEINIAVITPRTVAGDWLGSQVRLADHVQGAATDSVFLRVLDPLDLDFGEYDITFGRMGQPETTILTEVISEPLDPALTPPTTFTVSWSAADVFSVRNDAAGRNRIRNEAYVPGQRYEIEEDHIAFTFIEGSDDPDLRPQAGDVLRIIPALQVTSRSTGDVVLPKRPYLRDREFVTSDGVGLTLRHNPFRITRSSSRLSLNIADASFGALLSQTYTGEIRAVEADSIEVRITRASNNQQSTHRIENGGLISLTRFSFTLTLDFDGIQPQSLVGATFSIETTPVRFPTENDLFRYEKDAGTVRTDASEDILSRINVVPNPYLVSNAWEPDVSLTRREPERLIRFRNLPNEATIHIFTMAGERIKTLQKSDSSGEIGWNLRTEAGREIAPGVYIYLVRSNVGEHISRFAVIK</sequence>
<proteinExistence type="predicted"/>
<dbReference type="KEGG" id="cprv:CYPRO_2148"/>
<protein>
    <recommendedName>
        <fullName evidence="4">Por secretion system C-terminal sorting domain-containing protein</fullName>
    </recommendedName>
</protein>
<evidence type="ECO:0008006" key="4">
    <source>
        <dbReference type="Google" id="ProtNLM"/>
    </source>
</evidence>
<evidence type="ECO:0000313" key="2">
    <source>
        <dbReference type="EMBL" id="AXJ01396.1"/>
    </source>
</evidence>
<dbReference type="Gene3D" id="2.60.40.4070">
    <property type="match status" value="1"/>
</dbReference>
<keyword evidence="3" id="KW-1185">Reference proteome</keyword>
<dbReference type="AlphaFoldDB" id="A0A345ULP4"/>
<accession>A0A345ULP4</accession>
<dbReference type="Proteomes" id="UP000254808">
    <property type="component" value="Chromosome"/>
</dbReference>
<organism evidence="2 3">
    <name type="scientific">Cyclonatronum proteinivorum</name>
    <dbReference type="NCBI Taxonomy" id="1457365"/>
    <lineage>
        <taxon>Bacteria</taxon>
        <taxon>Pseudomonadati</taxon>
        <taxon>Balneolota</taxon>
        <taxon>Balneolia</taxon>
        <taxon>Balneolales</taxon>
        <taxon>Cyclonatronaceae</taxon>
        <taxon>Cyclonatronum</taxon>
    </lineage>
</organism>
<dbReference type="RefSeq" id="WP_114984592.1">
    <property type="nucleotide sequence ID" value="NZ_CP027806.1"/>
</dbReference>
<gene>
    <name evidence="2" type="ORF">CYPRO_2148</name>
</gene>
<dbReference type="InterPro" id="IPR013783">
    <property type="entry name" value="Ig-like_fold"/>
</dbReference>
<dbReference type="Gene3D" id="2.60.40.10">
    <property type="entry name" value="Immunoglobulins"/>
    <property type="match status" value="1"/>
</dbReference>
<reference evidence="2 3" key="1">
    <citation type="submission" date="2018-03" db="EMBL/GenBank/DDBJ databases">
        <title>Phenotypic and genomic properties of Cyclonatronum proteinivorum gen. nov., sp. nov., a haloalkaliphilic bacteroidete from soda lakes possessing Na+-translocating rhodopsin.</title>
        <authorList>
            <person name="Toshchakov S.V."/>
            <person name="Korzhenkov A."/>
            <person name="Samarov N.I."/>
            <person name="Kublanov I.V."/>
            <person name="Muntyan M.S."/>
            <person name="Sorokin D.Y."/>
        </authorList>
    </citation>
    <scope>NUCLEOTIDE SEQUENCE [LARGE SCALE GENOMIC DNA]</scope>
    <source>
        <strain evidence="2 3">Omega</strain>
    </source>
</reference>
<dbReference type="OrthoDB" id="9813435at2"/>